<reference evidence="1 2" key="1">
    <citation type="submission" date="2018-06" db="EMBL/GenBank/DDBJ databases">
        <title>Pedobacter endophyticus sp. nov., an endophytic bacterium isolated from a leaf of Triticum aestivum.</title>
        <authorList>
            <person name="Zhang L."/>
        </authorList>
    </citation>
    <scope>NUCLEOTIDE SEQUENCE [LARGE SCALE GENOMIC DNA]</scope>
    <source>
        <strain evidence="1 2">CM134L-2</strain>
    </source>
</reference>
<accession>A0A3S3SRL6</accession>
<dbReference type="RefSeq" id="WP_113649096.1">
    <property type="nucleotide sequence ID" value="NZ_QMHN01000008.1"/>
</dbReference>
<gene>
    <name evidence="1" type="ORF">DPV69_19405</name>
</gene>
<dbReference type="Proteomes" id="UP000284120">
    <property type="component" value="Unassembled WGS sequence"/>
</dbReference>
<dbReference type="AlphaFoldDB" id="A0A3S3SRL6"/>
<organism evidence="1 2">
    <name type="scientific">Pedobacter chitinilyticus</name>
    <dbReference type="NCBI Taxonomy" id="2233776"/>
    <lineage>
        <taxon>Bacteria</taxon>
        <taxon>Pseudomonadati</taxon>
        <taxon>Bacteroidota</taxon>
        <taxon>Sphingobacteriia</taxon>
        <taxon>Sphingobacteriales</taxon>
        <taxon>Sphingobacteriaceae</taxon>
        <taxon>Pedobacter</taxon>
    </lineage>
</organism>
<keyword evidence="2" id="KW-1185">Reference proteome</keyword>
<protein>
    <submittedName>
        <fullName evidence="1">Uncharacterized protein</fullName>
    </submittedName>
</protein>
<dbReference type="OrthoDB" id="645138at2"/>
<evidence type="ECO:0000313" key="2">
    <source>
        <dbReference type="Proteomes" id="UP000284120"/>
    </source>
</evidence>
<comment type="caution">
    <text evidence="1">The sequence shown here is derived from an EMBL/GenBank/DDBJ whole genome shotgun (WGS) entry which is preliminary data.</text>
</comment>
<sequence>MAIQQKGSLLSGKVGGKVYSNQHGKTVVKAQSKRPHRLSLGSLRSGKDLSEASVHSKNVRLALADLVNDYGDRTLYYRLTARFYDVLRPLPKSKLGRKKIKDGDINALLDFQFNAHCGLDALLFKRPTVLVDVPGFLDIQFSVDGSERISGLSADLKALLLQISLLRYDLETGASDLISMGDLTGDRLLAAKKRLAVDLKGNVLFLVVVGIQYLRDGYRSFAQDKFAAAITHAFRFKDGKQVFFKPVLEKVAPKVKVRNQVLWDE</sequence>
<name>A0A3S3SRL6_9SPHI</name>
<proteinExistence type="predicted"/>
<dbReference type="EMBL" id="SAYW01000008">
    <property type="protein sequence ID" value="RWU03856.1"/>
    <property type="molecule type" value="Genomic_DNA"/>
</dbReference>
<evidence type="ECO:0000313" key="1">
    <source>
        <dbReference type="EMBL" id="RWU03856.1"/>
    </source>
</evidence>